<dbReference type="KEGG" id="ngv:CDO52_16370"/>
<reference evidence="2 3" key="1">
    <citation type="submission" date="2017-08" db="EMBL/GenBank/DDBJ databases">
        <title>The complete genome sequence of Nocardiopsis gilva YIM 90087.</title>
        <authorList>
            <person name="Yin M."/>
            <person name="Tang S."/>
        </authorList>
    </citation>
    <scope>NUCLEOTIDE SEQUENCE [LARGE SCALE GENOMIC DNA]</scope>
    <source>
        <strain evidence="2 3">YIM 90087</strain>
    </source>
</reference>
<evidence type="ECO:0000313" key="2">
    <source>
        <dbReference type="EMBL" id="ASU84153.1"/>
    </source>
</evidence>
<dbReference type="RefSeq" id="WP_017617786.1">
    <property type="nucleotide sequence ID" value="NZ_ANBG01000105.1"/>
</dbReference>
<dbReference type="PANTHER" id="PTHR36222:SF1">
    <property type="entry name" value="SERINE PROTEASE INHIBITOR RV3364C"/>
    <property type="match status" value="1"/>
</dbReference>
<dbReference type="AlphaFoldDB" id="A0A223S7Q8"/>
<dbReference type="Gene3D" id="3.30.450.30">
    <property type="entry name" value="Dynein light chain 2a, cytoplasmic"/>
    <property type="match status" value="1"/>
</dbReference>
<dbReference type="InterPro" id="IPR053141">
    <property type="entry name" value="Mycobact_SerProt_Inhib_Rv3364c"/>
</dbReference>
<dbReference type="SMART" id="SM00960">
    <property type="entry name" value="Robl_LC7"/>
    <property type="match status" value="1"/>
</dbReference>
<proteinExistence type="predicted"/>
<sequence>MNEATTTPPTASTHLDWLLTDLVKRVAGAREAVLVSADGLLLSGSADIDRDRAERVAAITSGFSSLAKGARKQLGAEEVRQTIVEMDSVFLFVLAAGYGAHLSLVADSNCDIGQVAYEINRLVRQVGPYLSALPRSSGLRPGAAENDLGA</sequence>
<feature type="domain" description="Roadblock/LAMTOR2" evidence="1">
    <location>
        <begin position="16"/>
        <end position="106"/>
    </location>
</feature>
<evidence type="ECO:0000259" key="1">
    <source>
        <dbReference type="SMART" id="SM00960"/>
    </source>
</evidence>
<keyword evidence="3" id="KW-1185">Reference proteome</keyword>
<dbReference type="Proteomes" id="UP000215005">
    <property type="component" value="Chromosome"/>
</dbReference>
<dbReference type="InterPro" id="IPR004942">
    <property type="entry name" value="Roadblock/LAMTOR2_dom"/>
</dbReference>
<accession>A0A223S7Q8</accession>
<gene>
    <name evidence="2" type="ORF">CDO52_16370</name>
</gene>
<protein>
    <submittedName>
        <fullName evidence="2">Dynein regulation protein LC7</fullName>
    </submittedName>
</protein>
<evidence type="ECO:0000313" key="3">
    <source>
        <dbReference type="Proteomes" id="UP000215005"/>
    </source>
</evidence>
<dbReference type="Pfam" id="PF03259">
    <property type="entry name" value="Robl_LC7"/>
    <property type="match status" value="1"/>
</dbReference>
<organism evidence="2 3">
    <name type="scientific">Nocardiopsis gilva YIM 90087</name>
    <dbReference type="NCBI Taxonomy" id="1235441"/>
    <lineage>
        <taxon>Bacteria</taxon>
        <taxon>Bacillati</taxon>
        <taxon>Actinomycetota</taxon>
        <taxon>Actinomycetes</taxon>
        <taxon>Streptosporangiales</taxon>
        <taxon>Nocardiopsidaceae</taxon>
        <taxon>Nocardiopsis</taxon>
    </lineage>
</organism>
<name>A0A223S7Q8_9ACTN</name>
<dbReference type="SUPFAM" id="SSF103196">
    <property type="entry name" value="Roadblock/LC7 domain"/>
    <property type="match status" value="1"/>
</dbReference>
<dbReference type="OrthoDB" id="5187023at2"/>
<dbReference type="EMBL" id="CP022753">
    <property type="protein sequence ID" value="ASU84153.1"/>
    <property type="molecule type" value="Genomic_DNA"/>
</dbReference>
<dbReference type="PANTHER" id="PTHR36222">
    <property type="entry name" value="SERINE PROTEASE INHIBITOR RV3364C"/>
    <property type="match status" value="1"/>
</dbReference>